<organism evidence="2 3">
    <name type="scientific">Actinacidiphila bryophytorum</name>
    <dbReference type="NCBI Taxonomy" id="1436133"/>
    <lineage>
        <taxon>Bacteria</taxon>
        <taxon>Bacillati</taxon>
        <taxon>Actinomycetota</taxon>
        <taxon>Actinomycetes</taxon>
        <taxon>Kitasatosporales</taxon>
        <taxon>Streptomycetaceae</taxon>
        <taxon>Actinacidiphila</taxon>
    </lineage>
</organism>
<dbReference type="Proteomes" id="UP001153328">
    <property type="component" value="Unassembled WGS sequence"/>
</dbReference>
<accession>A0A9W4H2M4</accession>
<feature type="compositionally biased region" description="Polar residues" evidence="1">
    <location>
        <begin position="25"/>
        <end position="43"/>
    </location>
</feature>
<feature type="compositionally biased region" description="Polar residues" evidence="1">
    <location>
        <begin position="151"/>
        <end position="169"/>
    </location>
</feature>
<feature type="compositionally biased region" description="Basic residues" evidence="1">
    <location>
        <begin position="60"/>
        <end position="71"/>
    </location>
</feature>
<feature type="compositionally biased region" description="Polar residues" evidence="1">
    <location>
        <begin position="76"/>
        <end position="88"/>
    </location>
</feature>
<evidence type="ECO:0000313" key="2">
    <source>
        <dbReference type="EMBL" id="CAG7646396.1"/>
    </source>
</evidence>
<feature type="region of interest" description="Disordered" evidence="1">
    <location>
        <begin position="214"/>
        <end position="288"/>
    </location>
</feature>
<feature type="compositionally biased region" description="Basic residues" evidence="1">
    <location>
        <begin position="245"/>
        <end position="255"/>
    </location>
</feature>
<protein>
    <submittedName>
        <fullName evidence="2">Uncharacterized protein</fullName>
    </submittedName>
</protein>
<feature type="compositionally biased region" description="Polar residues" evidence="1">
    <location>
        <begin position="1"/>
        <end position="17"/>
    </location>
</feature>
<name>A0A9W4H2M4_9ACTN</name>
<evidence type="ECO:0000313" key="3">
    <source>
        <dbReference type="Proteomes" id="UP001153328"/>
    </source>
</evidence>
<dbReference type="EMBL" id="CAJVAX010000018">
    <property type="protein sequence ID" value="CAG7646396.1"/>
    <property type="molecule type" value="Genomic_DNA"/>
</dbReference>
<feature type="region of interest" description="Disordered" evidence="1">
    <location>
        <begin position="133"/>
        <end position="169"/>
    </location>
</feature>
<keyword evidence="3" id="KW-1185">Reference proteome</keyword>
<dbReference type="AlphaFoldDB" id="A0A9W4H2M4"/>
<sequence>MTSTTPSTCSQSRSTTGIRARRSTVPRNDTRPSVTATTTSSDPMPNVRSRMSPLISSRMTRSRRRNTRSRSARLTMPTSRPVSSTTGSRLTLPWSIARAACTTVHSGCATTAGLVISPSAVVAAGWMDASTGASRTAESPAGSGCIDSLRSRSASETTPSGRSAASTTGTAVMSWSARVLTTSLNGVRAGTRTTEWVIRSLTVLCFIMIPPPAGTRRPDSTLAGRAGGVQGRPGPEPGPNGPRGTARRRRGRCRSIFRNPPQKHGMSAHSRTVTGMHGRSQKGTFHGYRETRQACCRRRAGKQSHDSLTARAH</sequence>
<reference evidence="2" key="1">
    <citation type="submission" date="2021-06" db="EMBL/GenBank/DDBJ databases">
        <authorList>
            <person name="Arsene-Ploetze F."/>
        </authorList>
    </citation>
    <scope>NUCLEOTIDE SEQUENCE</scope>
    <source>
        <strain evidence="2">SBRY1</strain>
    </source>
</reference>
<gene>
    <name evidence="2" type="ORF">SBRY_40402</name>
</gene>
<evidence type="ECO:0000256" key="1">
    <source>
        <dbReference type="SAM" id="MobiDB-lite"/>
    </source>
</evidence>
<proteinExistence type="predicted"/>
<feature type="region of interest" description="Disordered" evidence="1">
    <location>
        <begin position="1"/>
        <end position="88"/>
    </location>
</feature>
<comment type="caution">
    <text evidence="2">The sequence shown here is derived from an EMBL/GenBank/DDBJ whole genome shotgun (WGS) entry which is preliminary data.</text>
</comment>